<evidence type="ECO:0000313" key="1">
    <source>
        <dbReference type="EMBL" id="QHT92960.1"/>
    </source>
</evidence>
<name>A0A6C0IJY1_9ZZZZ</name>
<protein>
    <submittedName>
        <fullName evidence="1">Uncharacterized protein</fullName>
    </submittedName>
</protein>
<reference evidence="1" key="1">
    <citation type="journal article" date="2020" name="Nature">
        <title>Giant virus diversity and host interactions through global metagenomics.</title>
        <authorList>
            <person name="Schulz F."/>
            <person name="Roux S."/>
            <person name="Paez-Espino D."/>
            <person name="Jungbluth S."/>
            <person name="Walsh D.A."/>
            <person name="Denef V.J."/>
            <person name="McMahon K.D."/>
            <person name="Konstantinidis K.T."/>
            <person name="Eloe-Fadrosh E.A."/>
            <person name="Kyrpides N.C."/>
            <person name="Woyke T."/>
        </authorList>
    </citation>
    <scope>NUCLEOTIDE SEQUENCE</scope>
    <source>
        <strain evidence="1">GVMAG-M-3300023184-89</strain>
    </source>
</reference>
<proteinExistence type="predicted"/>
<dbReference type="EMBL" id="MN740198">
    <property type="protein sequence ID" value="QHT92960.1"/>
    <property type="molecule type" value="Genomic_DNA"/>
</dbReference>
<sequence length="52" mass="5875">MLFLILAQPTSFEPFLLASLIKVVFNFGATFSKGCFLKVVYFATLLQKVCLR</sequence>
<accession>A0A6C0IJY1</accession>
<dbReference type="AlphaFoldDB" id="A0A6C0IJY1"/>
<organism evidence="1">
    <name type="scientific">viral metagenome</name>
    <dbReference type="NCBI Taxonomy" id="1070528"/>
    <lineage>
        <taxon>unclassified sequences</taxon>
        <taxon>metagenomes</taxon>
        <taxon>organismal metagenomes</taxon>
    </lineage>
</organism>